<keyword evidence="2" id="KW-1185">Reference proteome</keyword>
<name>A0AAV7SB25_PLEWA</name>
<sequence>MQPAFKGLPILARCGSYRRGAPSGLHDMHHAVRLLIKGGLDGVLPFVHSLFFLRASVSCLTQPRSLRSGALRWALLPVRLCFGPACLPPVWRPSALPREALLFHSLVQCCSFVSTLCSECLPALQGSKQMSSPPPHAVHFALVRRTSWFAADTVVLPLDASEGVDGLTPSPLLSRFVSTRLPRRQSIQLASIRLKSIL</sequence>
<reference evidence="1" key="1">
    <citation type="journal article" date="2022" name="bioRxiv">
        <title>Sequencing and chromosome-scale assembly of the giantPleurodeles waltlgenome.</title>
        <authorList>
            <person name="Brown T."/>
            <person name="Elewa A."/>
            <person name="Iarovenko S."/>
            <person name="Subramanian E."/>
            <person name="Araus A.J."/>
            <person name="Petzold A."/>
            <person name="Susuki M."/>
            <person name="Suzuki K.-i.T."/>
            <person name="Hayashi T."/>
            <person name="Toyoda A."/>
            <person name="Oliveira C."/>
            <person name="Osipova E."/>
            <person name="Leigh N.D."/>
            <person name="Simon A."/>
            <person name="Yun M.H."/>
        </authorList>
    </citation>
    <scope>NUCLEOTIDE SEQUENCE</scope>
    <source>
        <strain evidence="1">20211129_DDA</strain>
        <tissue evidence="1">Liver</tissue>
    </source>
</reference>
<proteinExistence type="predicted"/>
<organism evidence="1 2">
    <name type="scientific">Pleurodeles waltl</name>
    <name type="common">Iberian ribbed newt</name>
    <dbReference type="NCBI Taxonomy" id="8319"/>
    <lineage>
        <taxon>Eukaryota</taxon>
        <taxon>Metazoa</taxon>
        <taxon>Chordata</taxon>
        <taxon>Craniata</taxon>
        <taxon>Vertebrata</taxon>
        <taxon>Euteleostomi</taxon>
        <taxon>Amphibia</taxon>
        <taxon>Batrachia</taxon>
        <taxon>Caudata</taxon>
        <taxon>Salamandroidea</taxon>
        <taxon>Salamandridae</taxon>
        <taxon>Pleurodelinae</taxon>
        <taxon>Pleurodeles</taxon>
    </lineage>
</organism>
<protein>
    <submittedName>
        <fullName evidence="1">Uncharacterized protein</fullName>
    </submittedName>
</protein>
<comment type="caution">
    <text evidence="1">The sequence shown here is derived from an EMBL/GenBank/DDBJ whole genome shotgun (WGS) entry which is preliminary data.</text>
</comment>
<evidence type="ECO:0000313" key="2">
    <source>
        <dbReference type="Proteomes" id="UP001066276"/>
    </source>
</evidence>
<dbReference type="EMBL" id="JANPWB010000008">
    <property type="protein sequence ID" value="KAJ1161303.1"/>
    <property type="molecule type" value="Genomic_DNA"/>
</dbReference>
<dbReference type="Proteomes" id="UP001066276">
    <property type="component" value="Chromosome 4_2"/>
</dbReference>
<gene>
    <name evidence="1" type="ORF">NDU88_001790</name>
</gene>
<dbReference type="AlphaFoldDB" id="A0AAV7SB25"/>
<evidence type="ECO:0000313" key="1">
    <source>
        <dbReference type="EMBL" id="KAJ1161303.1"/>
    </source>
</evidence>
<accession>A0AAV7SB25</accession>